<reference evidence="2 3" key="1">
    <citation type="journal article" date="2018" name="Evol. Lett.">
        <title>Horizontal gene cluster transfer increased hallucinogenic mushroom diversity.</title>
        <authorList>
            <person name="Reynolds H.T."/>
            <person name="Vijayakumar V."/>
            <person name="Gluck-Thaler E."/>
            <person name="Korotkin H.B."/>
            <person name="Matheny P.B."/>
            <person name="Slot J.C."/>
        </authorList>
    </citation>
    <scope>NUCLEOTIDE SEQUENCE [LARGE SCALE GENOMIC DNA]</scope>
    <source>
        <strain evidence="2 3">2631</strain>
    </source>
</reference>
<dbReference type="AlphaFoldDB" id="A0A409WPV2"/>
<comment type="caution">
    <text evidence="2">The sequence shown here is derived from an EMBL/GenBank/DDBJ whole genome shotgun (WGS) entry which is preliminary data.</text>
</comment>
<protein>
    <submittedName>
        <fullName evidence="2">Uncharacterized protein</fullName>
    </submittedName>
</protein>
<organism evidence="2 3">
    <name type="scientific">Psilocybe cyanescens</name>
    <dbReference type="NCBI Taxonomy" id="93625"/>
    <lineage>
        <taxon>Eukaryota</taxon>
        <taxon>Fungi</taxon>
        <taxon>Dikarya</taxon>
        <taxon>Basidiomycota</taxon>
        <taxon>Agaricomycotina</taxon>
        <taxon>Agaricomycetes</taxon>
        <taxon>Agaricomycetidae</taxon>
        <taxon>Agaricales</taxon>
        <taxon>Agaricineae</taxon>
        <taxon>Strophariaceae</taxon>
        <taxon>Psilocybe</taxon>
    </lineage>
</organism>
<keyword evidence="3" id="KW-1185">Reference proteome</keyword>
<dbReference type="Proteomes" id="UP000283269">
    <property type="component" value="Unassembled WGS sequence"/>
</dbReference>
<name>A0A409WPV2_PSICY</name>
<proteinExistence type="predicted"/>
<sequence>MLAPGVSELSPQQRNAICTAVLSKSSCPEHANDLGPNGTQQMAENREPTSLLEYLQVQHHGALNEELG</sequence>
<accession>A0A409WPV2</accession>
<gene>
    <name evidence="2" type="ORF">CVT25_001553</name>
</gene>
<evidence type="ECO:0000313" key="3">
    <source>
        <dbReference type="Proteomes" id="UP000283269"/>
    </source>
</evidence>
<feature type="region of interest" description="Disordered" evidence="1">
    <location>
        <begin position="28"/>
        <end position="47"/>
    </location>
</feature>
<dbReference type="EMBL" id="NHYD01003323">
    <property type="protein sequence ID" value="PPQ80523.1"/>
    <property type="molecule type" value="Genomic_DNA"/>
</dbReference>
<evidence type="ECO:0000313" key="2">
    <source>
        <dbReference type="EMBL" id="PPQ80523.1"/>
    </source>
</evidence>
<evidence type="ECO:0000256" key="1">
    <source>
        <dbReference type="SAM" id="MobiDB-lite"/>
    </source>
</evidence>
<dbReference type="InParanoid" id="A0A409WPV2"/>